<evidence type="ECO:0000313" key="2">
    <source>
        <dbReference type="Proteomes" id="UP000789920"/>
    </source>
</evidence>
<comment type="caution">
    <text evidence="1">The sequence shown here is derived from an EMBL/GenBank/DDBJ whole genome shotgun (WGS) entry which is preliminary data.</text>
</comment>
<name>A0ACA9RK20_9GLOM</name>
<protein>
    <submittedName>
        <fullName evidence="1">25457_t:CDS:1</fullName>
    </submittedName>
</protein>
<accession>A0ACA9RK20</accession>
<proteinExistence type="predicted"/>
<reference evidence="1" key="1">
    <citation type="submission" date="2021-06" db="EMBL/GenBank/DDBJ databases">
        <authorList>
            <person name="Kallberg Y."/>
            <person name="Tangrot J."/>
            <person name="Rosling A."/>
        </authorList>
    </citation>
    <scope>NUCLEOTIDE SEQUENCE</scope>
    <source>
        <strain evidence="1">MA461A</strain>
    </source>
</reference>
<feature type="non-terminal residue" evidence="1">
    <location>
        <position position="1"/>
    </location>
</feature>
<evidence type="ECO:0000313" key="1">
    <source>
        <dbReference type="EMBL" id="CAG8795559.1"/>
    </source>
</evidence>
<gene>
    <name evidence="1" type="ORF">RPERSI_LOCUS19983</name>
</gene>
<organism evidence="1 2">
    <name type="scientific">Racocetra persica</name>
    <dbReference type="NCBI Taxonomy" id="160502"/>
    <lineage>
        <taxon>Eukaryota</taxon>
        <taxon>Fungi</taxon>
        <taxon>Fungi incertae sedis</taxon>
        <taxon>Mucoromycota</taxon>
        <taxon>Glomeromycotina</taxon>
        <taxon>Glomeromycetes</taxon>
        <taxon>Diversisporales</taxon>
        <taxon>Gigasporaceae</taxon>
        <taxon>Racocetra</taxon>
    </lineage>
</organism>
<keyword evidence="2" id="KW-1185">Reference proteome</keyword>
<sequence length="101" mass="11645">PKSPEDKADDDFLDLKEKERVSNKIRQRNRERKLKCGSTIQDISSDLSHVIETVNDQDPKLLYDQNLESFTKSQPISNGSDLLKQSSKEQNTNLQNTNLRK</sequence>
<dbReference type="Proteomes" id="UP000789920">
    <property type="component" value="Unassembled WGS sequence"/>
</dbReference>
<dbReference type="EMBL" id="CAJVQC010055621">
    <property type="protein sequence ID" value="CAG8795559.1"/>
    <property type="molecule type" value="Genomic_DNA"/>
</dbReference>